<feature type="chain" id="PRO_5045158786" description="Secreted protein" evidence="2">
    <location>
        <begin position="20"/>
        <end position="107"/>
    </location>
</feature>
<proteinExistence type="predicted"/>
<protein>
    <recommendedName>
        <fullName evidence="5">Secreted protein</fullName>
    </recommendedName>
</protein>
<evidence type="ECO:0000313" key="4">
    <source>
        <dbReference type="RefSeq" id="XP_016932681.3"/>
    </source>
</evidence>
<evidence type="ECO:0000256" key="2">
    <source>
        <dbReference type="SAM" id="SignalP"/>
    </source>
</evidence>
<keyword evidence="2" id="KW-0732">Signal</keyword>
<dbReference type="Proteomes" id="UP001652628">
    <property type="component" value="Chromosome 2L"/>
</dbReference>
<feature type="compositionally biased region" description="Basic and acidic residues" evidence="1">
    <location>
        <begin position="86"/>
        <end position="96"/>
    </location>
</feature>
<evidence type="ECO:0000256" key="1">
    <source>
        <dbReference type="SAM" id="MobiDB-lite"/>
    </source>
</evidence>
<evidence type="ECO:0000313" key="3">
    <source>
        <dbReference type="Proteomes" id="UP001652628"/>
    </source>
</evidence>
<name>A0AB39ZF47_DROSZ</name>
<organism evidence="3 4">
    <name type="scientific">Drosophila suzukii</name>
    <name type="common">Spotted-wing drosophila fruit fly</name>
    <dbReference type="NCBI Taxonomy" id="28584"/>
    <lineage>
        <taxon>Eukaryota</taxon>
        <taxon>Metazoa</taxon>
        <taxon>Ecdysozoa</taxon>
        <taxon>Arthropoda</taxon>
        <taxon>Hexapoda</taxon>
        <taxon>Insecta</taxon>
        <taxon>Pterygota</taxon>
        <taxon>Neoptera</taxon>
        <taxon>Endopterygota</taxon>
        <taxon>Diptera</taxon>
        <taxon>Brachycera</taxon>
        <taxon>Muscomorpha</taxon>
        <taxon>Ephydroidea</taxon>
        <taxon>Drosophilidae</taxon>
        <taxon>Drosophila</taxon>
        <taxon>Sophophora</taxon>
    </lineage>
</organism>
<reference evidence="3" key="1">
    <citation type="submission" date="2025-05" db="UniProtKB">
        <authorList>
            <consortium name="RefSeq"/>
        </authorList>
    </citation>
    <scope>NUCLEOTIDE SEQUENCE [LARGE SCALE GENOMIC DNA]</scope>
</reference>
<dbReference type="RefSeq" id="XP_016932681.3">
    <property type="nucleotide sequence ID" value="XM_017077192.4"/>
</dbReference>
<gene>
    <name evidence="4" type="primary">LOC108011943</name>
</gene>
<dbReference type="GeneID" id="108011943"/>
<feature type="compositionally biased region" description="Polar residues" evidence="1">
    <location>
        <begin position="67"/>
        <end position="84"/>
    </location>
</feature>
<feature type="region of interest" description="Disordered" evidence="1">
    <location>
        <begin position="67"/>
        <end position="96"/>
    </location>
</feature>
<dbReference type="AlphaFoldDB" id="A0AB39ZF47"/>
<evidence type="ECO:0008006" key="5">
    <source>
        <dbReference type="Google" id="ProtNLM"/>
    </source>
</evidence>
<keyword evidence="3" id="KW-1185">Reference proteome</keyword>
<sequence length="107" mass="11484">MQTILRLWLLLGLIYTAIGASGIFQSINIGGAGGGLTRSSGSNDDWSDSVHNADVDRALKLLETMDNSGNDRNNWGNDAASTSGLDADRSRDESREDARVFQLINLG</sequence>
<feature type="signal peptide" evidence="2">
    <location>
        <begin position="1"/>
        <end position="19"/>
    </location>
</feature>
<accession>A0AB39ZF47</accession>
<reference evidence="4" key="2">
    <citation type="submission" date="2025-08" db="UniProtKB">
        <authorList>
            <consortium name="RefSeq"/>
        </authorList>
    </citation>
    <scope>IDENTIFICATION</scope>
</reference>